<keyword evidence="1" id="KW-0472">Membrane</keyword>
<keyword evidence="1" id="KW-1133">Transmembrane helix</keyword>
<protein>
    <recommendedName>
        <fullName evidence="3">DUF4345 domain-containing protein</fullName>
    </recommendedName>
</protein>
<gene>
    <name evidence="2" type="ORF">METZ01_LOCUS7729</name>
</gene>
<name>A0A381NJZ4_9ZZZZ</name>
<proteinExistence type="predicted"/>
<keyword evidence="1" id="KW-0812">Transmembrane</keyword>
<reference evidence="2" key="1">
    <citation type="submission" date="2018-05" db="EMBL/GenBank/DDBJ databases">
        <authorList>
            <person name="Lanie J.A."/>
            <person name="Ng W.-L."/>
            <person name="Kazmierczak K.M."/>
            <person name="Andrzejewski T.M."/>
            <person name="Davidsen T.M."/>
            <person name="Wayne K.J."/>
            <person name="Tettelin H."/>
            <person name="Glass J.I."/>
            <person name="Rusch D."/>
            <person name="Podicherti R."/>
            <person name="Tsui H.-C.T."/>
            <person name="Winkler M.E."/>
        </authorList>
    </citation>
    <scope>NUCLEOTIDE SEQUENCE</scope>
</reference>
<evidence type="ECO:0000313" key="2">
    <source>
        <dbReference type="EMBL" id="SUZ54875.1"/>
    </source>
</evidence>
<evidence type="ECO:0008006" key="3">
    <source>
        <dbReference type="Google" id="ProtNLM"/>
    </source>
</evidence>
<accession>A0A381NJZ4</accession>
<feature type="transmembrane region" description="Helical" evidence="1">
    <location>
        <begin position="44"/>
        <end position="65"/>
    </location>
</feature>
<feature type="transmembrane region" description="Helical" evidence="1">
    <location>
        <begin position="98"/>
        <end position="119"/>
    </location>
</feature>
<evidence type="ECO:0000256" key="1">
    <source>
        <dbReference type="SAM" id="Phobius"/>
    </source>
</evidence>
<dbReference type="EMBL" id="UINC01000412">
    <property type="protein sequence ID" value="SUZ54875.1"/>
    <property type="molecule type" value="Genomic_DNA"/>
</dbReference>
<sequence>MIARILSALIGVLMLLNCLWWILDPATAAKGLAMDLLEGLGGNTQIGDFTSFFFTAGLFACIGAYRAEYIWLYTTISLLASAAIFRSYAAVVHESEPLMSTIGFELIMSAALILCVFLMKRTQSSS</sequence>
<organism evidence="2">
    <name type="scientific">marine metagenome</name>
    <dbReference type="NCBI Taxonomy" id="408172"/>
    <lineage>
        <taxon>unclassified sequences</taxon>
        <taxon>metagenomes</taxon>
        <taxon>ecological metagenomes</taxon>
    </lineage>
</organism>
<feature type="transmembrane region" description="Helical" evidence="1">
    <location>
        <begin position="70"/>
        <end position="92"/>
    </location>
</feature>
<dbReference type="AlphaFoldDB" id="A0A381NJZ4"/>